<dbReference type="GO" id="GO:0030133">
    <property type="term" value="C:transport vesicle"/>
    <property type="evidence" value="ECO:0007669"/>
    <property type="project" value="TreeGrafter"/>
</dbReference>
<dbReference type="GO" id="GO:0005886">
    <property type="term" value="C:plasma membrane"/>
    <property type="evidence" value="ECO:0007669"/>
    <property type="project" value="TreeGrafter"/>
</dbReference>
<proteinExistence type="inferred from homology"/>
<organism evidence="6 7">
    <name type="scientific">Apophysomyces ossiformis</name>
    <dbReference type="NCBI Taxonomy" id="679940"/>
    <lineage>
        <taxon>Eukaryota</taxon>
        <taxon>Fungi</taxon>
        <taxon>Fungi incertae sedis</taxon>
        <taxon>Mucoromycota</taxon>
        <taxon>Mucoromycotina</taxon>
        <taxon>Mucoromycetes</taxon>
        <taxon>Mucorales</taxon>
        <taxon>Mucorineae</taxon>
        <taxon>Mucoraceae</taxon>
        <taxon>Apophysomyces</taxon>
    </lineage>
</organism>
<feature type="repeat" description="ANK" evidence="2">
    <location>
        <begin position="481"/>
        <end position="513"/>
    </location>
</feature>
<dbReference type="InterPro" id="IPR051248">
    <property type="entry name" value="UPF0507/Ank_repeat_27"/>
</dbReference>
<evidence type="ECO:0000256" key="2">
    <source>
        <dbReference type="PROSITE-ProRule" id="PRU00023"/>
    </source>
</evidence>
<evidence type="ECO:0000256" key="1">
    <source>
        <dbReference type="ARBA" id="ARBA00007428"/>
    </source>
</evidence>
<dbReference type="PROSITE" id="PS51205">
    <property type="entry name" value="VPS9"/>
    <property type="match status" value="1"/>
</dbReference>
<dbReference type="SUPFAM" id="SSF48403">
    <property type="entry name" value="Ankyrin repeat"/>
    <property type="match status" value="1"/>
</dbReference>
<dbReference type="InterPro" id="IPR037191">
    <property type="entry name" value="VPS9_dom_sf"/>
</dbReference>
<dbReference type="GO" id="GO:0005769">
    <property type="term" value="C:early endosome"/>
    <property type="evidence" value="ECO:0007669"/>
    <property type="project" value="TreeGrafter"/>
</dbReference>
<evidence type="ECO:0000259" key="5">
    <source>
        <dbReference type="PROSITE" id="PS51205"/>
    </source>
</evidence>
<dbReference type="SMART" id="SM00248">
    <property type="entry name" value="ANK"/>
    <property type="match status" value="6"/>
</dbReference>
<dbReference type="EMBL" id="JABAYA010000008">
    <property type="protein sequence ID" value="KAF7731654.1"/>
    <property type="molecule type" value="Genomic_DNA"/>
</dbReference>
<dbReference type="InterPro" id="IPR002110">
    <property type="entry name" value="Ankyrin_rpt"/>
</dbReference>
<evidence type="ECO:0000256" key="3">
    <source>
        <dbReference type="SAM" id="Coils"/>
    </source>
</evidence>
<dbReference type="InterPro" id="IPR003123">
    <property type="entry name" value="VPS9"/>
</dbReference>
<reference evidence="6" key="1">
    <citation type="submission" date="2020-01" db="EMBL/GenBank/DDBJ databases">
        <title>Genome Sequencing of Three Apophysomyces-Like Fungal Strains Confirms a Novel Fungal Genus in the Mucoromycota with divergent Burkholderia-like Endosymbiotic Bacteria.</title>
        <authorList>
            <person name="Stajich J.E."/>
            <person name="Macias A.M."/>
            <person name="Carter-House D."/>
            <person name="Lovett B."/>
            <person name="Kasson L.R."/>
            <person name="Berry K."/>
            <person name="Grigoriev I."/>
            <person name="Chang Y."/>
            <person name="Spatafora J."/>
            <person name="Kasson M.T."/>
        </authorList>
    </citation>
    <scope>NUCLEOTIDE SEQUENCE</scope>
    <source>
        <strain evidence="6">NRRL A-21654</strain>
    </source>
</reference>
<keyword evidence="3" id="KW-0175">Coiled coil</keyword>
<feature type="region of interest" description="Disordered" evidence="4">
    <location>
        <begin position="63"/>
        <end position="84"/>
    </location>
</feature>
<keyword evidence="7" id="KW-1185">Reference proteome</keyword>
<accession>A0A8H7BXC2</accession>
<dbReference type="PROSITE" id="PS50088">
    <property type="entry name" value="ANK_REPEAT"/>
    <property type="match status" value="1"/>
</dbReference>
<dbReference type="PANTHER" id="PTHR24170:SF1">
    <property type="entry name" value="DOMAIN PROTEIN, PUTATIVE (AFU_ORTHOLOGUE AFUA_1G09870)-RELATED"/>
    <property type="match status" value="1"/>
</dbReference>
<dbReference type="GO" id="GO:0045022">
    <property type="term" value="P:early endosome to late endosome transport"/>
    <property type="evidence" value="ECO:0007669"/>
    <property type="project" value="TreeGrafter"/>
</dbReference>
<dbReference type="GO" id="GO:0000149">
    <property type="term" value="F:SNARE binding"/>
    <property type="evidence" value="ECO:0007669"/>
    <property type="project" value="TreeGrafter"/>
</dbReference>
<name>A0A8H7BXC2_9FUNG</name>
<evidence type="ECO:0000313" key="6">
    <source>
        <dbReference type="EMBL" id="KAF7731654.1"/>
    </source>
</evidence>
<evidence type="ECO:0000256" key="4">
    <source>
        <dbReference type="SAM" id="MobiDB-lite"/>
    </source>
</evidence>
<dbReference type="AlphaFoldDB" id="A0A8H7BXC2"/>
<dbReference type="OrthoDB" id="7464126at2759"/>
<comment type="similarity">
    <text evidence="1">Belongs to the UPF0507 family.</text>
</comment>
<feature type="coiled-coil region" evidence="3">
    <location>
        <begin position="278"/>
        <end position="311"/>
    </location>
</feature>
<evidence type="ECO:0000313" key="7">
    <source>
        <dbReference type="Proteomes" id="UP000605846"/>
    </source>
</evidence>
<dbReference type="Gene3D" id="1.20.1050.80">
    <property type="entry name" value="VPS9 domain"/>
    <property type="match status" value="1"/>
</dbReference>
<dbReference type="Gene3D" id="1.25.40.20">
    <property type="entry name" value="Ankyrin repeat-containing domain"/>
    <property type="match status" value="2"/>
</dbReference>
<dbReference type="Pfam" id="PF02204">
    <property type="entry name" value="VPS9"/>
    <property type="match status" value="1"/>
</dbReference>
<dbReference type="GO" id="GO:0005770">
    <property type="term" value="C:late endosome"/>
    <property type="evidence" value="ECO:0007669"/>
    <property type="project" value="TreeGrafter"/>
</dbReference>
<protein>
    <recommendedName>
        <fullName evidence="5">VPS9 domain-containing protein</fullName>
    </recommendedName>
</protein>
<comment type="caution">
    <text evidence="6">The sequence shown here is derived from an EMBL/GenBank/DDBJ whole genome shotgun (WGS) entry which is preliminary data.</text>
</comment>
<dbReference type="PANTHER" id="PTHR24170">
    <property type="entry name" value="ANKYRIN REPEAT DOMAIN-CONTAINING PROTEIN 27"/>
    <property type="match status" value="1"/>
</dbReference>
<dbReference type="SUPFAM" id="SSF109993">
    <property type="entry name" value="VPS9 domain"/>
    <property type="match status" value="1"/>
</dbReference>
<dbReference type="Proteomes" id="UP000605846">
    <property type="component" value="Unassembled WGS sequence"/>
</dbReference>
<gene>
    <name evidence="6" type="ORF">EC973_008824</name>
</gene>
<keyword evidence="2" id="KW-0040">ANK repeat</keyword>
<dbReference type="GO" id="GO:0005085">
    <property type="term" value="F:guanyl-nucleotide exchange factor activity"/>
    <property type="evidence" value="ECO:0007669"/>
    <property type="project" value="TreeGrafter"/>
</dbReference>
<dbReference type="GO" id="GO:0097422">
    <property type="term" value="C:tubular endosome"/>
    <property type="evidence" value="ECO:0007669"/>
    <property type="project" value="TreeGrafter"/>
</dbReference>
<feature type="domain" description="VPS9" evidence="5">
    <location>
        <begin position="225"/>
        <end position="373"/>
    </location>
</feature>
<sequence>MHYHPLLQGVLNEPRLSTNRLSIILLPPSHELRPVDGSFEFLASHVIPLASSFVITSTSDTLQRTTTTATTTSPLPRPSLSASSVFSRIKSPKTPFQKHSDQHEAVLTTVNEKPVIVRNNVITMLTRTANIIGDACLYTEDGDAIKHVLLYLDRSIVPCGDHSSKNKTVIPKPQPSFKDILLKHQGDALNRLVQEFCDAVIEMDDREQVQKNVEELMSKGYDLVLDDDIHISTLLDRMYCLDFNQVGLPPIPNGRERVQRAIDIFEKIGSYRTPSEKLDCLLATINQLISEQDEQEEEDEQEKEKESLDSDSLVPLLLLTILRSRVPHLLANLIYMKDYTFERNVTVGSHGFALSTFEGVLHYIRESSDPLIQLAGQNLTFWSAIRHADTPTVVRFYESPDLFATVCDARDDHGNDALIMACRTGQAELVDYILQKQRTRVVNHEGQTPLMAAIQAESPKTLSILLRDHHVLKTINARDKHGNTAFLIACRQRTDAYISLLLDIGAEPNVSNHLREGPFHIACRHASSQVVRTLLNSASSMLSWQDLQGTTFFHVCEDPVLFKECMSHPNAQVDRLDKHRQTPLLLWAAKGRLDIVELLMNCGAVSRYRLDEAGQSVLHLISQRLLSKDLVFGEFGLEDVLHRFSLLVNVRNEVGETALHIAAVITSPTELSIRFIRCLVAMGASLEALNGRGERAIDQCRSAELMDAMDDLHLEQKMLLDDKEHPPWAVTRVSANVQDHASDIHYIVRSGWVNV</sequence>
<dbReference type="InterPro" id="IPR036770">
    <property type="entry name" value="Ankyrin_rpt-contain_sf"/>
</dbReference>
<dbReference type="Pfam" id="PF12796">
    <property type="entry name" value="Ank_2"/>
    <property type="match status" value="1"/>
</dbReference>